<dbReference type="EMBL" id="CAKOGP040000557">
    <property type="protein sequence ID" value="CAJ1936672.1"/>
    <property type="molecule type" value="Genomic_DNA"/>
</dbReference>
<evidence type="ECO:0000259" key="3">
    <source>
        <dbReference type="Pfam" id="PF17177"/>
    </source>
</evidence>
<dbReference type="Pfam" id="PF12854">
    <property type="entry name" value="PPR_1"/>
    <property type="match status" value="1"/>
</dbReference>
<comment type="caution">
    <text evidence="4">The sequence shown here is derived from an EMBL/GenBank/DDBJ whole genome shotgun (WGS) entry which is preliminary data.</text>
</comment>
<dbReference type="Pfam" id="PF17177">
    <property type="entry name" value="PPR_long"/>
    <property type="match status" value="1"/>
</dbReference>
<dbReference type="Gene3D" id="1.25.40.10">
    <property type="entry name" value="Tetratricopeptide repeat domain"/>
    <property type="match status" value="4"/>
</dbReference>
<dbReference type="AlphaFoldDB" id="A0AAD2CK54"/>
<dbReference type="InterPro" id="IPR051222">
    <property type="entry name" value="PPR/CCM1_RNA-binding"/>
</dbReference>
<dbReference type="PANTHER" id="PTHR47942">
    <property type="entry name" value="TETRATRICOPEPTIDE REPEAT (TPR)-LIKE SUPERFAMILY PROTEIN-RELATED"/>
    <property type="match status" value="1"/>
</dbReference>
<dbReference type="PANTHER" id="PTHR47942:SF63">
    <property type="entry name" value="PENTATRICOPEPTIDE REPEAT-CONTAINING PROTEIN"/>
    <property type="match status" value="1"/>
</dbReference>
<dbReference type="InterPro" id="IPR033443">
    <property type="entry name" value="PROP1-like_PPR_dom"/>
</dbReference>
<dbReference type="Proteomes" id="UP001295423">
    <property type="component" value="Unassembled WGS sequence"/>
</dbReference>
<gene>
    <name evidence="4" type="ORF">CYCCA115_LOCUS5309</name>
</gene>
<sequence length="723" mass="81141">MTEVDTDFGYSKGKENSDDDSPPAQSQEQEGSRTLSYNKIEERDKRKMEWVLSNTGDLLGEESEELGKMSERSVLLTLDLMRVWSKRAIKRESKAAHVVERLLQKLLKEKDAGNERLKINTAVYNIVLESWANSREEGSAERSEEILMEMERMYNQGNRDVLPNEASYNAVIKAYVKNGGRAIAPPKVTALVNRMERSNIVSPTRRSYNLLLYCLAKSNLEDAAPRAEDILHRMLQQYLETDNMTTKPDINSYNQLLGAWARGRNEGYEERMQTIYEEILDLPPDMHITPTVDTFNTAMSGWLKSEQPSALSKIEQILETMETSFKEGNRNARPDRVTINTICAAFAKTQGTGAMGNAMKLRASLEKEYDITPDVVSYNIIVDSWCKSGRKDSPEQAIEILNAMENDFKDGKISHAPDGYTYSSVIGCFANFRRPDAAEKAEELLKRMKDLWHNFGGEPLSASVYNAVINAWASSPSLESSERVKELLNEMDENHATDPSLPAPNRITYNTVIKAMRDGSGDDAAFAEKILYLLESKGAVQSAFLPDSYSYTSVVSAYGRSDAKNKAEKALEIIERMLLATENGNIAANPTVHSFNAALNACAFVKGDEKAKEVAFDIAMKIFELLQVHDAPDHTSYGTVLRACSVLLPSQKERREALVDEFFKEACLKGCVGRLVLTQMQFASSPEQYARLLGHDQIDKITVRDVPRSWTQNVREKVRGSTI</sequence>
<feature type="region of interest" description="Disordered" evidence="2">
    <location>
        <begin position="1"/>
        <end position="38"/>
    </location>
</feature>
<protein>
    <recommendedName>
        <fullName evidence="3">PROP1-like PPR domain-containing protein</fullName>
    </recommendedName>
</protein>
<feature type="domain" description="PROP1-like PPR" evidence="3">
    <location>
        <begin position="112"/>
        <end position="231"/>
    </location>
</feature>
<evidence type="ECO:0000313" key="5">
    <source>
        <dbReference type="Proteomes" id="UP001295423"/>
    </source>
</evidence>
<dbReference type="Pfam" id="PF13812">
    <property type="entry name" value="PPR_3"/>
    <property type="match status" value="1"/>
</dbReference>
<name>A0AAD2CK54_9STRA</name>
<feature type="compositionally biased region" description="Polar residues" evidence="2">
    <location>
        <begin position="23"/>
        <end position="37"/>
    </location>
</feature>
<evidence type="ECO:0000256" key="2">
    <source>
        <dbReference type="SAM" id="MobiDB-lite"/>
    </source>
</evidence>
<organism evidence="4 5">
    <name type="scientific">Cylindrotheca closterium</name>
    <dbReference type="NCBI Taxonomy" id="2856"/>
    <lineage>
        <taxon>Eukaryota</taxon>
        <taxon>Sar</taxon>
        <taxon>Stramenopiles</taxon>
        <taxon>Ochrophyta</taxon>
        <taxon>Bacillariophyta</taxon>
        <taxon>Bacillariophyceae</taxon>
        <taxon>Bacillariophycidae</taxon>
        <taxon>Bacillariales</taxon>
        <taxon>Bacillariaceae</taxon>
        <taxon>Cylindrotheca</taxon>
    </lineage>
</organism>
<keyword evidence="1" id="KW-0677">Repeat</keyword>
<accession>A0AAD2CK54</accession>
<proteinExistence type="predicted"/>
<keyword evidence="5" id="KW-1185">Reference proteome</keyword>
<dbReference type="InterPro" id="IPR002885">
    <property type="entry name" value="PPR_rpt"/>
</dbReference>
<dbReference type="InterPro" id="IPR011990">
    <property type="entry name" value="TPR-like_helical_dom_sf"/>
</dbReference>
<evidence type="ECO:0000313" key="4">
    <source>
        <dbReference type="EMBL" id="CAJ1936672.1"/>
    </source>
</evidence>
<evidence type="ECO:0000256" key="1">
    <source>
        <dbReference type="ARBA" id="ARBA00022737"/>
    </source>
</evidence>
<reference evidence="4" key="1">
    <citation type="submission" date="2023-08" db="EMBL/GenBank/DDBJ databases">
        <authorList>
            <person name="Audoor S."/>
            <person name="Bilcke G."/>
        </authorList>
    </citation>
    <scope>NUCLEOTIDE SEQUENCE</scope>
</reference>